<reference evidence="2 3" key="1">
    <citation type="submission" date="2024-12" db="EMBL/GenBank/DDBJ databases">
        <title>The coexistence of Mycolicibacterium septicum and Mycolicibacterium nivoides in clinical samples.</title>
        <authorList>
            <person name="Wang C."/>
            <person name="Feng Y."/>
            <person name="Zong Z."/>
        </authorList>
    </citation>
    <scope>NUCLEOTIDE SEQUENCE [LARGE SCALE GENOMIC DNA]</scope>
    <source>
        <strain evidence="2 3">120310</strain>
    </source>
</reference>
<keyword evidence="2" id="KW-0378">Hydrolase</keyword>
<dbReference type="Gene3D" id="3.30.1330.40">
    <property type="entry name" value="RutC-like"/>
    <property type="match status" value="1"/>
</dbReference>
<dbReference type="Pfam" id="PF01042">
    <property type="entry name" value="Ribonuc_L-PSP"/>
    <property type="match status" value="1"/>
</dbReference>
<organism evidence="2 3">
    <name type="scientific">Mycolicibacterium septicum</name>
    <dbReference type="NCBI Taxonomy" id="98668"/>
    <lineage>
        <taxon>Bacteria</taxon>
        <taxon>Bacillati</taxon>
        <taxon>Actinomycetota</taxon>
        <taxon>Actinomycetes</taxon>
        <taxon>Mycobacteriales</taxon>
        <taxon>Mycobacteriaceae</taxon>
        <taxon>Mycolicibacterium</taxon>
    </lineage>
</organism>
<comment type="caution">
    <text evidence="2">The sequence shown here is derived from an EMBL/GenBank/DDBJ whole genome shotgun (WGS) entry which is preliminary data.</text>
</comment>
<name>A0ABW9LWG5_9MYCO</name>
<comment type="similarity">
    <text evidence="1">Belongs to the RutC family.</text>
</comment>
<dbReference type="InterPro" id="IPR035959">
    <property type="entry name" value="RutC-like_sf"/>
</dbReference>
<protein>
    <submittedName>
        <fullName evidence="2">RidA family protein</fullName>
        <ecNumber evidence="2">3.5.-.-</ecNumber>
    </submittedName>
</protein>
<proteinExistence type="inferred from homology"/>
<dbReference type="CDD" id="cd00448">
    <property type="entry name" value="YjgF_YER057c_UK114_family"/>
    <property type="match status" value="1"/>
</dbReference>
<evidence type="ECO:0000256" key="1">
    <source>
        <dbReference type="ARBA" id="ARBA00010552"/>
    </source>
</evidence>
<keyword evidence="3" id="KW-1185">Reference proteome</keyword>
<dbReference type="RefSeq" id="WP_409550865.1">
    <property type="nucleotide sequence ID" value="NZ_JBKBDE010000006.1"/>
</dbReference>
<dbReference type="PANTHER" id="PTHR11803:SF58">
    <property type="entry name" value="PROTEIN HMF1-RELATED"/>
    <property type="match status" value="1"/>
</dbReference>
<sequence length="137" mass="14426">MAVELVHGARLFAGVPYAYAAITHGPDLIFTAGACPLDDQGRVVAPGDVAAQARQAVDNLRITLQECGAELRDVVKTTIYVASSRRDDLAVAWNEVVSGFAEHRPPSTLMGVTVLGYPDQLVEIEAVAISPTPGTSP</sequence>
<accession>A0ABW9LWG5</accession>
<gene>
    <name evidence="2" type="ORF">ACK4CP_18345</name>
</gene>
<dbReference type="PANTHER" id="PTHR11803">
    <property type="entry name" value="2-IMINOBUTANOATE/2-IMINOPROPANOATE DEAMINASE RIDA"/>
    <property type="match status" value="1"/>
</dbReference>
<dbReference type="EMBL" id="JBKBDE010000006">
    <property type="protein sequence ID" value="MFN6552361.1"/>
    <property type="molecule type" value="Genomic_DNA"/>
</dbReference>
<dbReference type="GO" id="GO:0016787">
    <property type="term" value="F:hydrolase activity"/>
    <property type="evidence" value="ECO:0007669"/>
    <property type="project" value="UniProtKB-KW"/>
</dbReference>
<dbReference type="EC" id="3.5.-.-" evidence="2"/>
<evidence type="ECO:0000313" key="2">
    <source>
        <dbReference type="EMBL" id="MFN6552361.1"/>
    </source>
</evidence>
<dbReference type="Proteomes" id="UP001635817">
    <property type="component" value="Unassembled WGS sequence"/>
</dbReference>
<evidence type="ECO:0000313" key="3">
    <source>
        <dbReference type="Proteomes" id="UP001635817"/>
    </source>
</evidence>
<dbReference type="InterPro" id="IPR006175">
    <property type="entry name" value="YjgF/YER057c/UK114"/>
</dbReference>
<dbReference type="SUPFAM" id="SSF55298">
    <property type="entry name" value="YjgF-like"/>
    <property type="match status" value="1"/>
</dbReference>